<comment type="caution">
    <text evidence="2">The sequence shown here is derived from an EMBL/GenBank/DDBJ whole genome shotgun (WGS) entry which is preliminary data.</text>
</comment>
<proteinExistence type="predicted"/>
<reference evidence="2 3" key="1">
    <citation type="submission" date="2024-01" db="EMBL/GenBank/DDBJ databases">
        <title>The complete chloroplast genome sequence of Lithospermum erythrorhizon: insights into the phylogenetic relationship among Boraginaceae species and the maternal lineages of purple gromwells.</title>
        <authorList>
            <person name="Okada T."/>
            <person name="Watanabe K."/>
        </authorList>
    </citation>
    <scope>NUCLEOTIDE SEQUENCE [LARGE SCALE GENOMIC DNA]</scope>
</reference>
<evidence type="ECO:0008006" key="4">
    <source>
        <dbReference type="Google" id="ProtNLM"/>
    </source>
</evidence>
<accession>A0AAV3R6I8</accession>
<dbReference type="Proteomes" id="UP001454036">
    <property type="component" value="Unassembled WGS sequence"/>
</dbReference>
<gene>
    <name evidence="2" type="ORF">LIER_41258</name>
</gene>
<dbReference type="EMBL" id="BAABME010025351">
    <property type="protein sequence ID" value="GAA0171989.1"/>
    <property type="molecule type" value="Genomic_DNA"/>
</dbReference>
<dbReference type="AlphaFoldDB" id="A0AAV3R6I8"/>
<sequence length="126" mass="14645">MYLNEGVHSLEAELDKAWGEEADEELNCGIKDAEGVWQEGSYRVEEQVLRYFGDIFHANDVCIPESETQKVDHRVTEEMNYHLTRIVTNEEVRKAVFEMPADKSPGPNGMTRASRACYRQQRRDRH</sequence>
<evidence type="ECO:0000313" key="3">
    <source>
        <dbReference type="Proteomes" id="UP001454036"/>
    </source>
</evidence>
<organism evidence="2 3">
    <name type="scientific">Lithospermum erythrorhizon</name>
    <name type="common">Purple gromwell</name>
    <name type="synonym">Lithospermum officinale var. erythrorhizon</name>
    <dbReference type="NCBI Taxonomy" id="34254"/>
    <lineage>
        <taxon>Eukaryota</taxon>
        <taxon>Viridiplantae</taxon>
        <taxon>Streptophyta</taxon>
        <taxon>Embryophyta</taxon>
        <taxon>Tracheophyta</taxon>
        <taxon>Spermatophyta</taxon>
        <taxon>Magnoliopsida</taxon>
        <taxon>eudicotyledons</taxon>
        <taxon>Gunneridae</taxon>
        <taxon>Pentapetalae</taxon>
        <taxon>asterids</taxon>
        <taxon>lamiids</taxon>
        <taxon>Boraginales</taxon>
        <taxon>Boraginaceae</taxon>
        <taxon>Boraginoideae</taxon>
        <taxon>Lithospermeae</taxon>
        <taxon>Lithospermum</taxon>
    </lineage>
</organism>
<evidence type="ECO:0000256" key="1">
    <source>
        <dbReference type="SAM" id="MobiDB-lite"/>
    </source>
</evidence>
<evidence type="ECO:0000313" key="2">
    <source>
        <dbReference type="EMBL" id="GAA0171989.1"/>
    </source>
</evidence>
<protein>
    <recommendedName>
        <fullName evidence="4">Reverse transcriptase</fullName>
    </recommendedName>
</protein>
<name>A0AAV3R6I8_LITER</name>
<feature type="region of interest" description="Disordered" evidence="1">
    <location>
        <begin position="98"/>
        <end position="126"/>
    </location>
</feature>
<keyword evidence="3" id="KW-1185">Reference proteome</keyword>